<dbReference type="PANTHER" id="PTHR46132:SF1">
    <property type="entry name" value="DIGALACTOSYLDIACYLGLYCEROL SYNTHASE 2, CHLOROPLASTIC"/>
    <property type="match status" value="1"/>
</dbReference>
<evidence type="ECO:0008006" key="11">
    <source>
        <dbReference type="Google" id="ProtNLM"/>
    </source>
</evidence>
<dbReference type="EMBL" id="CAKOGP040001758">
    <property type="protein sequence ID" value="CAJ1948899.1"/>
    <property type="molecule type" value="Genomic_DNA"/>
</dbReference>
<accession>A0AAD2FPS4</accession>
<dbReference type="PANTHER" id="PTHR46132">
    <property type="entry name" value="DIGALACTOSYLDIACYLGLYCEROL SYNTHASE 2, CHLOROPLASTIC"/>
    <property type="match status" value="1"/>
</dbReference>
<dbReference type="GO" id="GO:0009507">
    <property type="term" value="C:chloroplast"/>
    <property type="evidence" value="ECO:0007669"/>
    <property type="project" value="UniProtKB-SubCell"/>
</dbReference>
<feature type="compositionally biased region" description="Acidic residues" evidence="8">
    <location>
        <begin position="875"/>
        <end position="891"/>
    </location>
</feature>
<evidence type="ECO:0000256" key="6">
    <source>
        <dbReference type="ARBA" id="ARBA00022679"/>
    </source>
</evidence>
<feature type="region of interest" description="Disordered" evidence="8">
    <location>
        <begin position="857"/>
        <end position="891"/>
    </location>
</feature>
<evidence type="ECO:0000256" key="2">
    <source>
        <dbReference type="ARBA" id="ARBA00004370"/>
    </source>
</evidence>
<keyword evidence="4" id="KW-0150">Chloroplast</keyword>
<evidence type="ECO:0000256" key="4">
    <source>
        <dbReference type="ARBA" id="ARBA00022528"/>
    </source>
</evidence>
<gene>
    <name evidence="9" type="ORF">CYCCA115_LOCUS11825</name>
</gene>
<dbReference type="GO" id="GO:0046481">
    <property type="term" value="F:digalactosyldiacylglycerol synthase activity"/>
    <property type="evidence" value="ECO:0007669"/>
    <property type="project" value="InterPro"/>
</dbReference>
<evidence type="ECO:0000256" key="7">
    <source>
        <dbReference type="ARBA" id="ARBA00023136"/>
    </source>
</evidence>
<keyword evidence="6" id="KW-0808">Transferase</keyword>
<dbReference type="SUPFAM" id="SSF53756">
    <property type="entry name" value="UDP-Glycosyltransferase/glycogen phosphorylase"/>
    <property type="match status" value="1"/>
</dbReference>
<dbReference type="InterPro" id="IPR044525">
    <property type="entry name" value="DGDG1/2"/>
</dbReference>
<dbReference type="CDD" id="cd01635">
    <property type="entry name" value="Glycosyltransferase_GTB-type"/>
    <property type="match status" value="1"/>
</dbReference>
<protein>
    <recommendedName>
        <fullName evidence="11">Digalactosyldiacylglycerol synthase</fullName>
    </recommendedName>
</protein>
<reference evidence="9" key="1">
    <citation type="submission" date="2023-08" db="EMBL/GenBank/DDBJ databases">
        <authorList>
            <person name="Audoor S."/>
            <person name="Bilcke G."/>
        </authorList>
    </citation>
    <scope>NUCLEOTIDE SEQUENCE</scope>
</reference>
<evidence type="ECO:0000256" key="5">
    <source>
        <dbReference type="ARBA" id="ARBA00022640"/>
    </source>
</evidence>
<evidence type="ECO:0000256" key="3">
    <source>
        <dbReference type="ARBA" id="ARBA00009481"/>
    </source>
</evidence>
<dbReference type="AlphaFoldDB" id="A0AAD2FPS4"/>
<dbReference type="Proteomes" id="UP001295423">
    <property type="component" value="Unassembled WGS sequence"/>
</dbReference>
<dbReference type="Gene3D" id="3.40.50.2000">
    <property type="entry name" value="Glycogen Phosphorylase B"/>
    <property type="match status" value="1"/>
</dbReference>
<keyword evidence="7" id="KW-0472">Membrane</keyword>
<name>A0AAD2FPS4_9STRA</name>
<dbReference type="GO" id="GO:0016020">
    <property type="term" value="C:membrane"/>
    <property type="evidence" value="ECO:0007669"/>
    <property type="project" value="UniProtKB-SubCell"/>
</dbReference>
<keyword evidence="5" id="KW-0934">Plastid</keyword>
<keyword evidence="10" id="KW-1185">Reference proteome</keyword>
<evidence type="ECO:0000313" key="9">
    <source>
        <dbReference type="EMBL" id="CAJ1948899.1"/>
    </source>
</evidence>
<sequence>MASTSDAHAAALGYAVKQLQVGIVSDDNEDNNNKQSSQVTKKLRRLFPDRICAHQLTVGSPFPNEMALLVLCCSLGLSKETSKWIQSSMQKLKGRGSGEVDDDDECNQQQEEAAITDVLVWTDYDLDRNLQDRQHFYNILVANGLTEWVPHRALLMPPEVDVFGRKLVEPTSDALEAAAVTISNLTVNVSSAPATPTVGNTAGNVASPSTALTIKPKAFVDRRDQLEINGVILLKPVLRRPLDPNDQSVTIFYPRSQGGGAKTLQFLDDKELNVPNFRAHFDPNLRHVTRDTSQTFIYEELHLPPQIDKEASEKGEVSTKPGSIAEVVTRQKERKRDRFRKFMKKLGGETEVPIQFGDDDQVSYDSDLTRLDRKIFVVTTAALPWMTGTAVNPLLRVAYLKKGRPKNSVTLVIPWLARETDRLKVYGSKHTFENKLEQEEHVRGWLRSEAGMPEEADPENGIQIMWYPSRYYAALGSIFPSGDICKQIPKEDADFCILEEPEHLNWIRSAEEEGEIWTDKFNHVVGVIHTNYKAYASATAAIAAPVVSGLSSLMVRAYCDKVIKLSATLQTYSPEKEVVCNVHGVRSDFLDIGARRALEQPISPTNTNIAVDATGAGDEKPVAYFIGKLLWEKGLDRLLRLQYFYKEITGEFFPIDIIGDGPDRTEIEATYLGLDGKSIRKVLASSDAIKFSWGAVTEQLGNVLEVPTSLQMQTGKVPGQFHGRQDHAHFCAEYKVIINPSVTEVLCTTTAEALAMGKFAIIPKHPSNDFFLQFPNCLAYENKVEFVTKLVYALTRDPEPLTEDLSYIFTWEAATERLIVNSAITMKEARVRAKARKGHEDDRIAKMYNKLGIRGHAWGSLFGNPPSPERKSESETDEKEAEETADETVRA</sequence>
<evidence type="ECO:0000256" key="1">
    <source>
        <dbReference type="ARBA" id="ARBA00004229"/>
    </source>
</evidence>
<organism evidence="9 10">
    <name type="scientific">Cylindrotheca closterium</name>
    <dbReference type="NCBI Taxonomy" id="2856"/>
    <lineage>
        <taxon>Eukaryota</taxon>
        <taxon>Sar</taxon>
        <taxon>Stramenopiles</taxon>
        <taxon>Ochrophyta</taxon>
        <taxon>Bacillariophyta</taxon>
        <taxon>Bacillariophyceae</taxon>
        <taxon>Bacillariophycidae</taxon>
        <taxon>Bacillariales</taxon>
        <taxon>Bacillariaceae</taxon>
        <taxon>Cylindrotheca</taxon>
    </lineage>
</organism>
<dbReference type="Gene3D" id="3.30.470.20">
    <property type="entry name" value="ATP-grasp fold, B domain"/>
    <property type="match status" value="1"/>
</dbReference>
<evidence type="ECO:0000256" key="8">
    <source>
        <dbReference type="SAM" id="MobiDB-lite"/>
    </source>
</evidence>
<comment type="subcellular location">
    <subcellularLocation>
        <location evidence="2">Membrane</location>
    </subcellularLocation>
    <subcellularLocation>
        <location evidence="1">Plastid</location>
        <location evidence="1">Chloroplast</location>
    </subcellularLocation>
</comment>
<comment type="caution">
    <text evidence="9">The sequence shown here is derived from an EMBL/GenBank/DDBJ whole genome shotgun (WGS) entry which is preliminary data.</text>
</comment>
<proteinExistence type="inferred from homology"/>
<evidence type="ECO:0000313" key="10">
    <source>
        <dbReference type="Proteomes" id="UP001295423"/>
    </source>
</evidence>
<comment type="similarity">
    <text evidence="3">Belongs to the glycosyltransferase group 1 family. Glycosyltransferase 4 subfamily.</text>
</comment>